<organism evidence="11 12">
    <name type="scientific">Insolitispirillum peregrinum</name>
    <dbReference type="NCBI Taxonomy" id="80876"/>
    <lineage>
        <taxon>Bacteria</taxon>
        <taxon>Pseudomonadati</taxon>
        <taxon>Pseudomonadota</taxon>
        <taxon>Alphaproteobacteria</taxon>
        <taxon>Rhodospirillales</taxon>
        <taxon>Novispirillaceae</taxon>
        <taxon>Insolitispirillum</taxon>
    </lineage>
</organism>
<dbReference type="PIRSF" id="PIRSF000077">
    <property type="entry name" value="Thioredoxin"/>
    <property type="match status" value="1"/>
</dbReference>
<evidence type="ECO:0000256" key="8">
    <source>
        <dbReference type="PIRSR" id="PIRSR000077-1"/>
    </source>
</evidence>
<dbReference type="PANTHER" id="PTHR45663:SF11">
    <property type="entry name" value="GEO12009P1"/>
    <property type="match status" value="1"/>
</dbReference>
<dbReference type="OrthoDB" id="9790390at2"/>
<dbReference type="SUPFAM" id="SSF52833">
    <property type="entry name" value="Thioredoxin-like"/>
    <property type="match status" value="1"/>
</dbReference>
<dbReference type="PANTHER" id="PTHR45663">
    <property type="entry name" value="GEO12009P1"/>
    <property type="match status" value="1"/>
</dbReference>
<dbReference type="InterPro" id="IPR036249">
    <property type="entry name" value="Thioredoxin-like_sf"/>
</dbReference>
<dbReference type="Proteomes" id="UP000185678">
    <property type="component" value="Unassembled WGS sequence"/>
</dbReference>
<evidence type="ECO:0000256" key="7">
    <source>
        <dbReference type="PIRNR" id="PIRNR000077"/>
    </source>
</evidence>
<evidence type="ECO:0000256" key="1">
    <source>
        <dbReference type="ARBA" id="ARBA00008987"/>
    </source>
</evidence>
<keyword evidence="2" id="KW-0813">Transport</keyword>
<proteinExistence type="inferred from homology"/>
<dbReference type="Pfam" id="PF00085">
    <property type="entry name" value="Thioredoxin"/>
    <property type="match status" value="1"/>
</dbReference>
<feature type="site" description="Deprotonates C-terminal active site Cys" evidence="8">
    <location>
        <position position="23"/>
    </location>
</feature>
<dbReference type="RefSeq" id="WP_076399215.1">
    <property type="nucleotide sequence ID" value="NZ_FTOA01000002.1"/>
</dbReference>
<keyword evidence="5 9" id="KW-0676">Redox-active center</keyword>
<keyword evidence="4 9" id="KW-1015">Disulfide bond</keyword>
<dbReference type="NCBIfam" id="TIGR01068">
    <property type="entry name" value="thioredoxin"/>
    <property type="match status" value="1"/>
</dbReference>
<evidence type="ECO:0000313" key="11">
    <source>
        <dbReference type="EMBL" id="SIS49569.1"/>
    </source>
</evidence>
<dbReference type="GO" id="GO:0015035">
    <property type="term" value="F:protein-disulfide reductase activity"/>
    <property type="evidence" value="ECO:0007669"/>
    <property type="project" value="UniProtKB-UniRule"/>
</dbReference>
<evidence type="ECO:0000256" key="5">
    <source>
        <dbReference type="ARBA" id="ARBA00023284"/>
    </source>
</evidence>
<dbReference type="Gene3D" id="3.40.30.10">
    <property type="entry name" value="Glutaredoxin"/>
    <property type="match status" value="1"/>
</dbReference>
<evidence type="ECO:0000259" key="10">
    <source>
        <dbReference type="PROSITE" id="PS51352"/>
    </source>
</evidence>
<dbReference type="InterPro" id="IPR005746">
    <property type="entry name" value="Thioredoxin"/>
</dbReference>
<evidence type="ECO:0000256" key="3">
    <source>
        <dbReference type="ARBA" id="ARBA00022982"/>
    </source>
</evidence>
<dbReference type="FunFam" id="3.40.30.10:FF:000001">
    <property type="entry name" value="Thioredoxin"/>
    <property type="match status" value="1"/>
</dbReference>
<dbReference type="CDD" id="cd02947">
    <property type="entry name" value="TRX_family"/>
    <property type="match status" value="1"/>
</dbReference>
<dbReference type="EMBL" id="FTOA01000002">
    <property type="protein sequence ID" value="SIS49569.1"/>
    <property type="molecule type" value="Genomic_DNA"/>
</dbReference>
<feature type="site" description="Contributes to redox potential value" evidence="8">
    <location>
        <position position="31"/>
    </location>
</feature>
<evidence type="ECO:0000256" key="6">
    <source>
        <dbReference type="NCBIfam" id="TIGR01068"/>
    </source>
</evidence>
<evidence type="ECO:0000256" key="9">
    <source>
        <dbReference type="PIRSR" id="PIRSR000077-4"/>
    </source>
</evidence>
<keyword evidence="12" id="KW-1185">Reference proteome</keyword>
<feature type="domain" description="Thioredoxin" evidence="10">
    <location>
        <begin position="1"/>
        <end position="105"/>
    </location>
</feature>
<protein>
    <recommendedName>
        <fullName evidence="6 7">Thioredoxin</fullName>
    </recommendedName>
</protein>
<accession>A0A1N7JJR7</accession>
<comment type="similarity">
    <text evidence="1 7">Belongs to the thioredoxin family.</text>
</comment>
<feature type="site" description="Contributes to redox potential value" evidence="8">
    <location>
        <position position="30"/>
    </location>
</feature>
<dbReference type="PROSITE" id="PS00194">
    <property type="entry name" value="THIOREDOXIN_1"/>
    <property type="match status" value="1"/>
</dbReference>
<evidence type="ECO:0000256" key="2">
    <source>
        <dbReference type="ARBA" id="ARBA00022448"/>
    </source>
</evidence>
<feature type="active site" description="Nucleophile" evidence="8">
    <location>
        <position position="32"/>
    </location>
</feature>
<gene>
    <name evidence="11" type="ORF">SAMN05421779_102339</name>
</gene>
<feature type="disulfide bond" description="Redox-active" evidence="9">
    <location>
        <begin position="29"/>
        <end position="32"/>
    </location>
</feature>
<dbReference type="InterPro" id="IPR017937">
    <property type="entry name" value="Thioredoxin_CS"/>
</dbReference>
<sequence length="108" mass="11928">MKQVTDASFEQDVLKAEKPVLVDFWAEWCGPCRQIAPALEELAAELADRLDVAKVNIDENPEIPTKYGVRGIPTLMVFMNGQIAATKIGALPKNKMVEWVESVLEADA</sequence>
<name>A0A1N7JJR7_9PROT</name>
<dbReference type="PROSITE" id="PS51352">
    <property type="entry name" value="THIOREDOXIN_2"/>
    <property type="match status" value="1"/>
</dbReference>
<evidence type="ECO:0000313" key="12">
    <source>
        <dbReference type="Proteomes" id="UP000185678"/>
    </source>
</evidence>
<dbReference type="InterPro" id="IPR013766">
    <property type="entry name" value="Thioredoxin_domain"/>
</dbReference>
<evidence type="ECO:0000256" key="4">
    <source>
        <dbReference type="ARBA" id="ARBA00023157"/>
    </source>
</evidence>
<keyword evidence="3" id="KW-0249">Electron transport</keyword>
<reference evidence="11 12" key="1">
    <citation type="submission" date="2017-01" db="EMBL/GenBank/DDBJ databases">
        <authorList>
            <person name="Mah S.A."/>
            <person name="Swanson W.J."/>
            <person name="Moy G.W."/>
            <person name="Vacquier V.D."/>
        </authorList>
    </citation>
    <scope>NUCLEOTIDE SEQUENCE [LARGE SCALE GENOMIC DNA]</scope>
    <source>
        <strain evidence="11 12">DSM 11589</strain>
    </source>
</reference>
<dbReference type="GO" id="GO:0005829">
    <property type="term" value="C:cytosol"/>
    <property type="evidence" value="ECO:0007669"/>
    <property type="project" value="TreeGrafter"/>
</dbReference>
<dbReference type="GO" id="GO:0045454">
    <property type="term" value="P:cell redox homeostasis"/>
    <property type="evidence" value="ECO:0007669"/>
    <property type="project" value="TreeGrafter"/>
</dbReference>
<dbReference type="PRINTS" id="PR00421">
    <property type="entry name" value="THIOREDOXIN"/>
</dbReference>
<dbReference type="STRING" id="80876.SAMN05421779_102339"/>
<dbReference type="AlphaFoldDB" id="A0A1N7JJR7"/>
<feature type="active site" description="Nucleophile" evidence="8">
    <location>
        <position position="29"/>
    </location>
</feature>